<dbReference type="EMBL" id="CAUYUJ010000915">
    <property type="protein sequence ID" value="CAK0793187.1"/>
    <property type="molecule type" value="Genomic_DNA"/>
</dbReference>
<organism evidence="2 3">
    <name type="scientific">Prorocentrum cordatum</name>
    <dbReference type="NCBI Taxonomy" id="2364126"/>
    <lineage>
        <taxon>Eukaryota</taxon>
        <taxon>Sar</taxon>
        <taxon>Alveolata</taxon>
        <taxon>Dinophyceae</taxon>
        <taxon>Prorocentrales</taxon>
        <taxon>Prorocentraceae</taxon>
        <taxon>Prorocentrum</taxon>
    </lineage>
</organism>
<protein>
    <submittedName>
        <fullName evidence="2">Uncharacterized protein</fullName>
    </submittedName>
</protein>
<feature type="region of interest" description="Disordered" evidence="1">
    <location>
        <begin position="104"/>
        <end position="127"/>
    </location>
</feature>
<evidence type="ECO:0000256" key="1">
    <source>
        <dbReference type="SAM" id="MobiDB-lite"/>
    </source>
</evidence>
<reference evidence="2" key="1">
    <citation type="submission" date="2023-10" db="EMBL/GenBank/DDBJ databases">
        <authorList>
            <person name="Chen Y."/>
            <person name="Shah S."/>
            <person name="Dougan E. K."/>
            <person name="Thang M."/>
            <person name="Chan C."/>
        </authorList>
    </citation>
    <scope>NUCLEOTIDE SEQUENCE [LARGE SCALE GENOMIC DNA]</scope>
</reference>
<gene>
    <name evidence="2" type="ORF">PCOR1329_LOCUS3570</name>
</gene>
<feature type="non-terminal residue" evidence="2">
    <location>
        <position position="235"/>
    </location>
</feature>
<dbReference type="InterPro" id="IPR007577">
    <property type="entry name" value="GlycoTrfase_DXD_sugar-bd_CS"/>
</dbReference>
<keyword evidence="3" id="KW-1185">Reference proteome</keyword>
<feature type="non-terminal residue" evidence="2">
    <location>
        <position position="1"/>
    </location>
</feature>
<sequence length="235" mass="24860">CPPHAIFGIRSNSITIHFRWPATPVIIVVPGHRGVGEWEAMPGSALLAAERVAVAAGHLGAQRAAALCADHGQEAQGARRLLRRLASREVDGVLPGARRRLRVARAAGPGWPGRPAGGPGRPGRGPRASCGCCTSGGGRGARRAAGCRGAARGGLLHLHSLGVPERSAFLHQAELRVLGDALVQQMRADFGPHATLPRQYVPDVPDEYFRLPGQAPKSDVVRYALIYHQGGLYMD</sequence>
<name>A0ABN9PN98_9DINO</name>
<dbReference type="Pfam" id="PF04488">
    <property type="entry name" value="Gly_transf_sug"/>
    <property type="match status" value="1"/>
</dbReference>
<proteinExistence type="predicted"/>
<accession>A0ABN9PN98</accession>
<evidence type="ECO:0000313" key="2">
    <source>
        <dbReference type="EMBL" id="CAK0793187.1"/>
    </source>
</evidence>
<comment type="caution">
    <text evidence="2">The sequence shown here is derived from an EMBL/GenBank/DDBJ whole genome shotgun (WGS) entry which is preliminary data.</text>
</comment>
<dbReference type="Proteomes" id="UP001189429">
    <property type="component" value="Unassembled WGS sequence"/>
</dbReference>
<evidence type="ECO:0000313" key="3">
    <source>
        <dbReference type="Proteomes" id="UP001189429"/>
    </source>
</evidence>